<accession>A0A6P7FB08</accession>
<comment type="subcellular location">
    <subcellularLocation>
        <location evidence="1">Nucleus</location>
    </subcellularLocation>
</comment>
<dbReference type="InParanoid" id="A0A6P7FB08"/>
<protein>
    <submittedName>
        <fullName evidence="2">Uncharacterized protein LOC114327258</fullName>
    </submittedName>
</protein>
<dbReference type="AlphaFoldDB" id="A0A6P7FB08"/>
<name>A0A6P7FB08_DIAVI</name>
<proteinExistence type="predicted"/>
<sequence length="113" mass="12786">MPNALKNNKSRVEKVKIPKFQYSPSKVNLALNGISEGMRVATASREFKVPRTTLRNKISGKSPRDSVHCEFDSHLGKETEDLLVEWTLTSAKMGFPIDKDWLLSSVQKLVREV</sequence>
<dbReference type="Gene3D" id="1.10.10.60">
    <property type="entry name" value="Homeodomain-like"/>
    <property type="match status" value="1"/>
</dbReference>
<reference evidence="2" key="1">
    <citation type="submission" date="2025-08" db="UniProtKB">
        <authorList>
            <consortium name="RefSeq"/>
        </authorList>
    </citation>
    <scope>IDENTIFICATION</scope>
    <source>
        <tissue evidence="2">Whole insect</tissue>
    </source>
</reference>
<dbReference type="RefSeq" id="XP_028131987.1">
    <property type="nucleotide sequence ID" value="XM_028276186.1"/>
</dbReference>
<dbReference type="GO" id="GO:0005634">
    <property type="term" value="C:nucleus"/>
    <property type="evidence" value="ECO:0007669"/>
    <property type="project" value="UniProtKB-SubCell"/>
</dbReference>
<evidence type="ECO:0000313" key="2">
    <source>
        <dbReference type="RefSeq" id="XP_028131987.1"/>
    </source>
</evidence>
<dbReference type="InterPro" id="IPR009057">
    <property type="entry name" value="Homeodomain-like_sf"/>
</dbReference>
<gene>
    <name evidence="2" type="primary">LOC114327258</name>
</gene>
<evidence type="ECO:0000256" key="1">
    <source>
        <dbReference type="ARBA" id="ARBA00004123"/>
    </source>
</evidence>
<organism evidence="2">
    <name type="scientific">Diabrotica virgifera virgifera</name>
    <name type="common">western corn rootworm</name>
    <dbReference type="NCBI Taxonomy" id="50390"/>
    <lineage>
        <taxon>Eukaryota</taxon>
        <taxon>Metazoa</taxon>
        <taxon>Ecdysozoa</taxon>
        <taxon>Arthropoda</taxon>
        <taxon>Hexapoda</taxon>
        <taxon>Insecta</taxon>
        <taxon>Pterygota</taxon>
        <taxon>Neoptera</taxon>
        <taxon>Endopterygota</taxon>
        <taxon>Coleoptera</taxon>
        <taxon>Polyphaga</taxon>
        <taxon>Cucujiformia</taxon>
        <taxon>Chrysomeloidea</taxon>
        <taxon>Chrysomelidae</taxon>
        <taxon>Galerucinae</taxon>
        <taxon>Diabroticina</taxon>
        <taxon>Diabroticites</taxon>
        <taxon>Diabrotica</taxon>
    </lineage>
</organism>
<dbReference type="SUPFAM" id="SSF46689">
    <property type="entry name" value="Homeodomain-like"/>
    <property type="match status" value="1"/>
</dbReference>